<dbReference type="Gene3D" id="3.30.70.330">
    <property type="match status" value="1"/>
</dbReference>
<dbReference type="EMBL" id="UZAH01025350">
    <property type="protein sequence ID" value="VDO62107.1"/>
    <property type="molecule type" value="Genomic_DNA"/>
</dbReference>
<reference evidence="4" key="1">
    <citation type="submission" date="2018-11" db="EMBL/GenBank/DDBJ databases">
        <authorList>
            <consortium name="Pathogen Informatics"/>
        </authorList>
    </citation>
    <scope>NUCLEOTIDE SEQUENCE [LARGE SCALE GENOMIC DNA]</scope>
</reference>
<dbReference type="PANTHER" id="PTHR45735">
    <property type="entry name" value="CLEAVAGE STIMULATION FACTOR SUBUNIT 2"/>
    <property type="match status" value="1"/>
</dbReference>
<dbReference type="PROSITE" id="PS50102">
    <property type="entry name" value="RRM"/>
    <property type="match status" value="1"/>
</dbReference>
<evidence type="ECO:0000256" key="1">
    <source>
        <dbReference type="PROSITE-ProRule" id="PRU00176"/>
    </source>
</evidence>
<organism evidence="4">
    <name type="scientific">Heligmosomoides polygyrus</name>
    <name type="common">Parasitic roundworm</name>
    <dbReference type="NCBI Taxonomy" id="6339"/>
    <lineage>
        <taxon>Eukaryota</taxon>
        <taxon>Metazoa</taxon>
        <taxon>Ecdysozoa</taxon>
        <taxon>Nematoda</taxon>
        <taxon>Chromadorea</taxon>
        <taxon>Rhabditida</taxon>
        <taxon>Rhabditina</taxon>
        <taxon>Rhabditomorpha</taxon>
        <taxon>Strongyloidea</taxon>
        <taxon>Heligmosomidae</taxon>
        <taxon>Heligmosomoides</taxon>
    </lineage>
</organism>
<dbReference type="GO" id="GO:0003729">
    <property type="term" value="F:mRNA binding"/>
    <property type="evidence" value="ECO:0007669"/>
    <property type="project" value="TreeGrafter"/>
</dbReference>
<feature type="compositionally biased region" description="Basic and acidic residues" evidence="2">
    <location>
        <begin position="476"/>
        <end position="487"/>
    </location>
</feature>
<evidence type="ECO:0000313" key="4">
    <source>
        <dbReference type="EMBL" id="VDO62107.1"/>
    </source>
</evidence>
<dbReference type="InterPro" id="IPR000504">
    <property type="entry name" value="RRM_dom"/>
</dbReference>
<sequence length="487" mass="54285">MTRRLNWLVTQIRIRSVKVSSRRISVASGKVVFVGNTAGTYTLKKDIFALNSEYKQELILIGRIRIRSVKISSRRICVTSGEIAFVGNTIRIRSVKISSQRISVTSGEIAFVGNTTVVVQRKGPVFWIHALRNARKRRFVNREEAVLPRLGEHPMLNGKHCLCEDFSVYVGTLPYQCTEEDVGNLFSRAGQVTSVRIVTDRETERPKGFGFCEFADEAGAEKSTPSTERTSTAARFVGITPAGIDPSCVRLVFVASHSEDSPVSENECALEDGWNEHIAGGQQKRTENDRATEQGLEWTDKTADGAGHEEHERWFHSNLILKGTSGLLRFKMLSKGQIRIIYEKWESEMGHGFLDNANFIGPTIVTSRENAIRANLGGFMSTMNLLDGWLVWAGNPNQEPGIGCTRQPAHPLTGLRAHDVLIIRMGSDLSGRHTDGNRADMLMNDCTRAMEIHEKGLDLSVRRKPHKPMIQGVRSTKSEGEGPRTQR</sequence>
<feature type="domain" description="RRM" evidence="3">
    <location>
        <begin position="166"/>
        <end position="244"/>
    </location>
</feature>
<dbReference type="InterPro" id="IPR012677">
    <property type="entry name" value="Nucleotide-bd_a/b_plait_sf"/>
</dbReference>
<dbReference type="Pfam" id="PF00076">
    <property type="entry name" value="RRM_1"/>
    <property type="match status" value="1"/>
</dbReference>
<evidence type="ECO:0000259" key="3">
    <source>
        <dbReference type="PROSITE" id="PS50102"/>
    </source>
</evidence>
<dbReference type="PANTHER" id="PTHR45735:SF2">
    <property type="entry name" value="CLEAVAGE STIMULATION FACTOR SUBUNIT 2"/>
    <property type="match status" value="1"/>
</dbReference>
<evidence type="ECO:0000256" key="2">
    <source>
        <dbReference type="SAM" id="MobiDB-lite"/>
    </source>
</evidence>
<feature type="region of interest" description="Disordered" evidence="2">
    <location>
        <begin position="466"/>
        <end position="487"/>
    </location>
</feature>
<gene>
    <name evidence="4" type="ORF">HPBE_LOCUS4689</name>
</gene>
<dbReference type="GO" id="GO:0005847">
    <property type="term" value="C:mRNA cleavage and polyadenylation specificity factor complex"/>
    <property type="evidence" value="ECO:0007669"/>
    <property type="project" value="TreeGrafter"/>
</dbReference>
<dbReference type="InterPro" id="IPR035979">
    <property type="entry name" value="RBD_domain_sf"/>
</dbReference>
<dbReference type="SUPFAM" id="SSF54928">
    <property type="entry name" value="RNA-binding domain, RBD"/>
    <property type="match status" value="1"/>
</dbReference>
<proteinExistence type="predicted"/>
<name>A0A3P7XQR5_HELPZ</name>
<protein>
    <recommendedName>
        <fullName evidence="3">RRM domain-containing protein</fullName>
    </recommendedName>
</protein>
<accession>A0A3P7XQR5</accession>
<dbReference type="OrthoDB" id="272703at2759"/>
<dbReference type="SMART" id="SM00360">
    <property type="entry name" value="RRM"/>
    <property type="match status" value="1"/>
</dbReference>
<dbReference type="AlphaFoldDB" id="A0A3P7XQR5"/>
<keyword evidence="1" id="KW-0694">RNA-binding</keyword>